<evidence type="ECO:0000313" key="4">
    <source>
        <dbReference type="EMBL" id="KAG0141405.1"/>
    </source>
</evidence>
<comment type="caution">
    <text evidence="4">The sequence shown here is derived from an EMBL/GenBank/DDBJ whole genome shotgun (WGS) entry which is preliminary data.</text>
</comment>
<dbReference type="AlphaFoldDB" id="A0A9P6N7P9"/>
<dbReference type="GO" id="GO:0106335">
    <property type="term" value="F:tRNA (5-carboxymethyluridine(34)-5-O)-methyltransferase activity"/>
    <property type="evidence" value="ECO:0007669"/>
    <property type="project" value="TreeGrafter"/>
</dbReference>
<dbReference type="PANTHER" id="PTHR13069">
    <property type="entry name" value="ALKYLATED DNA REPAIR PROTEIN ALKB HOMOLOG 8"/>
    <property type="match status" value="1"/>
</dbReference>
<dbReference type="SUPFAM" id="SSF53335">
    <property type="entry name" value="S-adenosyl-L-methionine-dependent methyltransferases"/>
    <property type="match status" value="1"/>
</dbReference>
<evidence type="ECO:0000259" key="3">
    <source>
        <dbReference type="Pfam" id="PF08241"/>
    </source>
</evidence>
<dbReference type="GO" id="GO:0005737">
    <property type="term" value="C:cytoplasm"/>
    <property type="evidence" value="ECO:0007669"/>
    <property type="project" value="TreeGrafter"/>
</dbReference>
<keyword evidence="2" id="KW-0808">Transferase</keyword>
<organism evidence="4 5">
    <name type="scientific">Cronartium quercuum f. sp. fusiforme G11</name>
    <dbReference type="NCBI Taxonomy" id="708437"/>
    <lineage>
        <taxon>Eukaryota</taxon>
        <taxon>Fungi</taxon>
        <taxon>Dikarya</taxon>
        <taxon>Basidiomycota</taxon>
        <taxon>Pucciniomycotina</taxon>
        <taxon>Pucciniomycetes</taxon>
        <taxon>Pucciniales</taxon>
        <taxon>Coleosporiaceae</taxon>
        <taxon>Cronartium</taxon>
    </lineage>
</organism>
<dbReference type="PANTHER" id="PTHR13069:SF21">
    <property type="entry name" value="ALKYLATED DNA REPAIR PROTEIN ALKB HOMOLOG 8"/>
    <property type="match status" value="1"/>
</dbReference>
<feature type="non-terminal residue" evidence="4">
    <location>
        <position position="300"/>
    </location>
</feature>
<dbReference type="Proteomes" id="UP000886653">
    <property type="component" value="Unassembled WGS sequence"/>
</dbReference>
<dbReference type="EMBL" id="MU167387">
    <property type="protein sequence ID" value="KAG0141405.1"/>
    <property type="molecule type" value="Genomic_DNA"/>
</dbReference>
<sequence>NNNNTANEECSATKYEQDHVHNVYEAIATHFSQTRYKPWPIVAEFLSEQPVGSIGLDAGSGNGKYLHGHNLTARSKSSTKGIPIGAKDPQLLLNQEPRYFLIGLDRSFSLLSLSSNFNSDPELLNGDCIKPPIRDNFSFDFIISIATLHHFSTHERRCIATKSLLRLISGGKTKGRLLIFVWAFEQGEQSRRKLEKGTLLPAQHLPNSNLIQTSDVQMQDVLVPWVTNKQSKDSSSTESITYNRFYHLFHQGELIDLVHEAATSIGLINLEQGEIMNDKGSYKILKHGWEADNWWVDVEV</sequence>
<dbReference type="OrthoDB" id="271595at2759"/>
<evidence type="ECO:0000256" key="1">
    <source>
        <dbReference type="ARBA" id="ARBA00022603"/>
    </source>
</evidence>
<dbReference type="InterPro" id="IPR051422">
    <property type="entry name" value="AlkB_tRNA_MeTrf/Diox"/>
</dbReference>
<dbReference type="GO" id="GO:0002098">
    <property type="term" value="P:tRNA wobble uridine modification"/>
    <property type="evidence" value="ECO:0007669"/>
    <property type="project" value="TreeGrafter"/>
</dbReference>
<dbReference type="GO" id="GO:0000049">
    <property type="term" value="F:tRNA binding"/>
    <property type="evidence" value="ECO:0007669"/>
    <property type="project" value="TreeGrafter"/>
</dbReference>
<keyword evidence="1" id="KW-0489">Methyltransferase</keyword>
<protein>
    <recommendedName>
        <fullName evidence="3">Methyltransferase type 11 domain-containing protein</fullName>
    </recommendedName>
</protein>
<accession>A0A9P6N7P9</accession>
<dbReference type="Pfam" id="PF08241">
    <property type="entry name" value="Methyltransf_11"/>
    <property type="match status" value="1"/>
</dbReference>
<dbReference type="GO" id="GO:0008757">
    <property type="term" value="F:S-adenosylmethionine-dependent methyltransferase activity"/>
    <property type="evidence" value="ECO:0007669"/>
    <property type="project" value="InterPro"/>
</dbReference>
<gene>
    <name evidence="4" type="ORF">CROQUDRAFT_9153</name>
</gene>
<proteinExistence type="predicted"/>
<dbReference type="InterPro" id="IPR029063">
    <property type="entry name" value="SAM-dependent_MTases_sf"/>
</dbReference>
<dbReference type="GO" id="GO:0030488">
    <property type="term" value="P:tRNA methylation"/>
    <property type="evidence" value="ECO:0007669"/>
    <property type="project" value="TreeGrafter"/>
</dbReference>
<feature type="domain" description="Methyltransferase type 11" evidence="3">
    <location>
        <begin position="99"/>
        <end position="156"/>
    </location>
</feature>
<name>A0A9P6N7P9_9BASI</name>
<reference evidence="4" key="1">
    <citation type="submission" date="2013-11" db="EMBL/GenBank/DDBJ databases">
        <title>Genome sequence of the fusiform rust pathogen reveals effectors for host alternation and coevolution with pine.</title>
        <authorList>
            <consortium name="DOE Joint Genome Institute"/>
            <person name="Smith K."/>
            <person name="Pendleton A."/>
            <person name="Kubisiak T."/>
            <person name="Anderson C."/>
            <person name="Salamov A."/>
            <person name="Aerts A."/>
            <person name="Riley R."/>
            <person name="Clum A."/>
            <person name="Lindquist E."/>
            <person name="Ence D."/>
            <person name="Campbell M."/>
            <person name="Kronenberg Z."/>
            <person name="Feau N."/>
            <person name="Dhillon B."/>
            <person name="Hamelin R."/>
            <person name="Burleigh J."/>
            <person name="Smith J."/>
            <person name="Yandell M."/>
            <person name="Nelson C."/>
            <person name="Grigoriev I."/>
            <person name="Davis J."/>
        </authorList>
    </citation>
    <scope>NUCLEOTIDE SEQUENCE</scope>
    <source>
        <strain evidence="4">G11</strain>
    </source>
</reference>
<dbReference type="Gene3D" id="3.40.50.150">
    <property type="entry name" value="Vaccinia Virus protein VP39"/>
    <property type="match status" value="1"/>
</dbReference>
<feature type="non-terminal residue" evidence="4">
    <location>
        <position position="1"/>
    </location>
</feature>
<evidence type="ECO:0000313" key="5">
    <source>
        <dbReference type="Proteomes" id="UP000886653"/>
    </source>
</evidence>
<keyword evidence="5" id="KW-1185">Reference proteome</keyword>
<evidence type="ECO:0000256" key="2">
    <source>
        <dbReference type="ARBA" id="ARBA00022679"/>
    </source>
</evidence>
<dbReference type="InterPro" id="IPR013216">
    <property type="entry name" value="Methyltransf_11"/>
</dbReference>
<dbReference type="GO" id="GO:0005634">
    <property type="term" value="C:nucleus"/>
    <property type="evidence" value="ECO:0007669"/>
    <property type="project" value="TreeGrafter"/>
</dbReference>